<evidence type="ECO:0000313" key="4">
    <source>
        <dbReference type="EMBL" id="OIQ72865.1"/>
    </source>
</evidence>
<evidence type="ECO:0000256" key="1">
    <source>
        <dbReference type="ARBA" id="ARBA00001946"/>
    </source>
</evidence>
<comment type="caution">
    <text evidence="4">The sequence shown here is derived from an EMBL/GenBank/DDBJ whole genome shotgun (WGS) entry which is preliminary data.</text>
</comment>
<protein>
    <recommendedName>
        <fullName evidence="3">Nudix hydrolase domain-containing protein</fullName>
    </recommendedName>
</protein>
<sequence length="155" mass="17594">MNSLDREPSFLRAIDQNAFETHQWNGRAAVALVTNEHGEILLQLRDDIQEIAHPNLWGLLGGGCEDGEDPLQTVLREVFEEAELVAETADPLYRLIDFEGSRNLITVFGIATTEQLTDLRLHEGQDLRFFSLGQTWEIPLVPLVRHLLNEFSESQ</sequence>
<accession>A0A1J5PMY0</accession>
<organism evidence="4">
    <name type="scientific">mine drainage metagenome</name>
    <dbReference type="NCBI Taxonomy" id="410659"/>
    <lineage>
        <taxon>unclassified sequences</taxon>
        <taxon>metagenomes</taxon>
        <taxon>ecological metagenomes</taxon>
    </lineage>
</organism>
<dbReference type="AlphaFoldDB" id="A0A1J5PMY0"/>
<dbReference type="Gene3D" id="3.90.79.10">
    <property type="entry name" value="Nucleoside Triphosphate Pyrophosphohydrolase"/>
    <property type="match status" value="1"/>
</dbReference>
<dbReference type="InterPro" id="IPR000086">
    <property type="entry name" value="NUDIX_hydrolase_dom"/>
</dbReference>
<comment type="cofactor">
    <cofactor evidence="1">
        <name>Mg(2+)</name>
        <dbReference type="ChEBI" id="CHEBI:18420"/>
    </cofactor>
</comment>
<dbReference type="SUPFAM" id="SSF55811">
    <property type="entry name" value="Nudix"/>
    <property type="match status" value="1"/>
</dbReference>
<evidence type="ECO:0000256" key="2">
    <source>
        <dbReference type="ARBA" id="ARBA00022801"/>
    </source>
</evidence>
<gene>
    <name evidence="4" type="ORF">GALL_455030</name>
</gene>
<dbReference type="PROSITE" id="PS51462">
    <property type="entry name" value="NUDIX"/>
    <property type="match status" value="1"/>
</dbReference>
<dbReference type="InterPro" id="IPR015797">
    <property type="entry name" value="NUDIX_hydrolase-like_dom_sf"/>
</dbReference>
<evidence type="ECO:0000259" key="3">
    <source>
        <dbReference type="PROSITE" id="PS51462"/>
    </source>
</evidence>
<dbReference type="GO" id="GO:0016787">
    <property type="term" value="F:hydrolase activity"/>
    <property type="evidence" value="ECO:0007669"/>
    <property type="project" value="UniProtKB-KW"/>
</dbReference>
<keyword evidence="2" id="KW-0378">Hydrolase</keyword>
<dbReference type="PANTHER" id="PTHR43046">
    <property type="entry name" value="GDP-MANNOSE MANNOSYL HYDROLASE"/>
    <property type="match status" value="1"/>
</dbReference>
<dbReference type="Pfam" id="PF00293">
    <property type="entry name" value="NUDIX"/>
    <property type="match status" value="1"/>
</dbReference>
<dbReference type="EMBL" id="MLJW01003098">
    <property type="protein sequence ID" value="OIQ72865.1"/>
    <property type="molecule type" value="Genomic_DNA"/>
</dbReference>
<reference evidence="4" key="1">
    <citation type="submission" date="2016-10" db="EMBL/GenBank/DDBJ databases">
        <title>Sequence of Gallionella enrichment culture.</title>
        <authorList>
            <person name="Poehlein A."/>
            <person name="Muehling M."/>
            <person name="Daniel R."/>
        </authorList>
    </citation>
    <scope>NUCLEOTIDE SEQUENCE</scope>
</reference>
<name>A0A1J5PMY0_9ZZZZ</name>
<proteinExistence type="predicted"/>
<dbReference type="PANTHER" id="PTHR43046:SF2">
    <property type="entry name" value="8-OXO-DGTP DIPHOSPHATASE-RELATED"/>
    <property type="match status" value="1"/>
</dbReference>
<feature type="domain" description="Nudix hydrolase" evidence="3">
    <location>
        <begin position="24"/>
        <end position="153"/>
    </location>
</feature>